<reference evidence="3" key="1">
    <citation type="submission" date="2016-11" db="UniProtKB">
        <authorList>
            <consortium name="WormBaseParasite"/>
        </authorList>
    </citation>
    <scope>IDENTIFICATION</scope>
</reference>
<proteinExistence type="predicted"/>
<feature type="region of interest" description="Disordered" evidence="1">
    <location>
        <begin position="127"/>
        <end position="146"/>
    </location>
</feature>
<evidence type="ECO:0000313" key="3">
    <source>
        <dbReference type="WBParaSite" id="L893_g33600.t1"/>
    </source>
</evidence>
<evidence type="ECO:0000256" key="1">
    <source>
        <dbReference type="SAM" id="MobiDB-lite"/>
    </source>
</evidence>
<evidence type="ECO:0000313" key="2">
    <source>
        <dbReference type="Proteomes" id="UP000095287"/>
    </source>
</evidence>
<name>A0A1I8A7C9_9BILA</name>
<dbReference type="AlphaFoldDB" id="A0A1I8A7C9"/>
<keyword evidence="2" id="KW-1185">Reference proteome</keyword>
<accession>A0A1I8A7C9</accession>
<sequence>MADELAQQELNDQRMLGEVASRINVLKEMEAKARARLDANKKELSLLGQRVHSMCSELPNTLHAVLDNLQKIAETPGSLSEADRAVFAELQHKIDKFIEDISNAPSAEQDSDAAVVSSLRDLHLDSSATTSIPSDSEHAASTASSVASGYQTAASRKLALRANLENAVASDEAEVTPLDSW</sequence>
<dbReference type="Proteomes" id="UP000095287">
    <property type="component" value="Unplaced"/>
</dbReference>
<protein>
    <submittedName>
        <fullName evidence="3">GRIP domain-containing protein</fullName>
    </submittedName>
</protein>
<dbReference type="WBParaSite" id="L893_g33600.t1">
    <property type="protein sequence ID" value="L893_g33600.t1"/>
    <property type="gene ID" value="L893_g33600"/>
</dbReference>
<organism evidence="2 3">
    <name type="scientific">Steinernema glaseri</name>
    <dbReference type="NCBI Taxonomy" id="37863"/>
    <lineage>
        <taxon>Eukaryota</taxon>
        <taxon>Metazoa</taxon>
        <taxon>Ecdysozoa</taxon>
        <taxon>Nematoda</taxon>
        <taxon>Chromadorea</taxon>
        <taxon>Rhabditida</taxon>
        <taxon>Tylenchina</taxon>
        <taxon>Panagrolaimomorpha</taxon>
        <taxon>Strongyloidoidea</taxon>
        <taxon>Steinernematidae</taxon>
        <taxon>Steinernema</taxon>
    </lineage>
</organism>